<reference evidence="4" key="2">
    <citation type="submission" date="2020-09" db="EMBL/GenBank/DDBJ databases">
        <authorList>
            <person name="Sun Q."/>
            <person name="Zhou Y."/>
        </authorList>
    </citation>
    <scope>NUCLEOTIDE SEQUENCE</scope>
    <source>
        <strain evidence="4">CGMCC 1.15454</strain>
    </source>
</reference>
<gene>
    <name evidence="4" type="ORF">GCM10011409_15230</name>
</gene>
<comment type="similarity">
    <text evidence="1">In the N-terminal section; belongs to the LXG family.</text>
</comment>
<organism evidence="4 5">
    <name type="scientific">Lentibacillus populi</name>
    <dbReference type="NCBI Taxonomy" id="1827502"/>
    <lineage>
        <taxon>Bacteria</taxon>
        <taxon>Bacillati</taxon>
        <taxon>Bacillota</taxon>
        <taxon>Bacilli</taxon>
        <taxon>Bacillales</taxon>
        <taxon>Bacillaceae</taxon>
        <taxon>Lentibacillus</taxon>
    </lineage>
</organism>
<dbReference type="PROSITE" id="PS51756">
    <property type="entry name" value="LXG"/>
    <property type="match status" value="1"/>
</dbReference>
<evidence type="ECO:0000256" key="2">
    <source>
        <dbReference type="SAM" id="Coils"/>
    </source>
</evidence>
<dbReference type="RefSeq" id="WP_188724871.1">
    <property type="nucleotide sequence ID" value="NZ_BMJD01000008.1"/>
</dbReference>
<comment type="caution">
    <text evidence="4">The sequence shown here is derived from an EMBL/GenBank/DDBJ whole genome shotgun (WGS) entry which is preliminary data.</text>
</comment>
<dbReference type="InterPro" id="IPR006829">
    <property type="entry name" value="LXG_dom"/>
</dbReference>
<evidence type="ECO:0000256" key="1">
    <source>
        <dbReference type="ARBA" id="ARBA00034117"/>
    </source>
</evidence>
<sequence length="531" mass="58111">MKVIKVSEVVNGIEEIVRKKEKEKEQILTLRDEMNKLIDLDDALEGKGGDAIREHFMTLHFPAVILFNLFLEEYINVLKEIKGLVESFENNNGLVREEFIENDVKEGLNKLDNLTHEIVDDINSHYNEVSDLVPHDSVKTIDFDFHMSGARSTIQETLTKCTELDEDGTSKLENSADSANQIAQFVTKIQGWTKNGVFLTASQIEEVENYYMESDVIEGMIDNAMKLSVDQGDSTVQGEVADWLSRLGKLNGAYNVAKGALAYKILNSGMLKMVKDGDGNFIVKASDEWIKGSNGKYDSKLAGTIYKILQNGDKNSANSLERYIAKSGRAPSGVLREIIGLKGKTNKISLGKIANSYSSVLVFDKTELKNYKMKVDVKSTVRQFSSTEGLVKFAKKIPYVGMAFSFATNSGEFYSDENKHKSFAEKSGRFLGGVGLDAGVAGVTTVGAGIGTMICPGVGTVIGGAIGAGVGIVGSWFAEDTVKDWGESAGRWVEDRVEDVGKFMENTKEKISDGIDSIVSDASDFVSGLFN</sequence>
<reference evidence="4" key="1">
    <citation type="journal article" date="2014" name="Int. J. Syst. Evol. Microbiol.">
        <title>Complete genome sequence of Corynebacterium casei LMG S-19264T (=DSM 44701T), isolated from a smear-ripened cheese.</title>
        <authorList>
            <consortium name="US DOE Joint Genome Institute (JGI-PGF)"/>
            <person name="Walter F."/>
            <person name="Albersmeier A."/>
            <person name="Kalinowski J."/>
            <person name="Ruckert C."/>
        </authorList>
    </citation>
    <scope>NUCLEOTIDE SEQUENCE</scope>
    <source>
        <strain evidence="4">CGMCC 1.15454</strain>
    </source>
</reference>
<dbReference type="AlphaFoldDB" id="A0A9W5TWA5"/>
<keyword evidence="5" id="KW-1185">Reference proteome</keyword>
<feature type="coiled-coil region" evidence="2">
    <location>
        <begin position="13"/>
        <end position="40"/>
    </location>
</feature>
<dbReference type="Pfam" id="PF04740">
    <property type="entry name" value="LXG"/>
    <property type="match status" value="1"/>
</dbReference>
<evidence type="ECO:0000313" key="5">
    <source>
        <dbReference type="Proteomes" id="UP000621492"/>
    </source>
</evidence>
<evidence type="ECO:0000259" key="3">
    <source>
        <dbReference type="PROSITE" id="PS51756"/>
    </source>
</evidence>
<keyword evidence="2" id="KW-0175">Coiled coil</keyword>
<proteinExistence type="inferred from homology"/>
<feature type="domain" description="LXG" evidence="3">
    <location>
        <begin position="1"/>
        <end position="224"/>
    </location>
</feature>
<dbReference type="Proteomes" id="UP000621492">
    <property type="component" value="Unassembled WGS sequence"/>
</dbReference>
<name>A0A9W5TWA5_9BACI</name>
<dbReference type="EMBL" id="BMJD01000008">
    <property type="protein sequence ID" value="GGB38679.1"/>
    <property type="molecule type" value="Genomic_DNA"/>
</dbReference>
<protein>
    <recommendedName>
        <fullName evidence="3">LXG domain-containing protein</fullName>
    </recommendedName>
</protein>
<accession>A0A9W5TWA5</accession>
<evidence type="ECO:0000313" key="4">
    <source>
        <dbReference type="EMBL" id="GGB38679.1"/>
    </source>
</evidence>